<reference evidence="1 2" key="1">
    <citation type="journal article" date="2021" name="Commun. Biol.">
        <title>The genome of Shorea leprosula (Dipterocarpaceae) highlights the ecological relevance of drought in aseasonal tropical rainforests.</title>
        <authorList>
            <person name="Ng K.K.S."/>
            <person name="Kobayashi M.J."/>
            <person name="Fawcett J.A."/>
            <person name="Hatakeyama M."/>
            <person name="Paape T."/>
            <person name="Ng C.H."/>
            <person name="Ang C.C."/>
            <person name="Tnah L.H."/>
            <person name="Lee C.T."/>
            <person name="Nishiyama T."/>
            <person name="Sese J."/>
            <person name="O'Brien M.J."/>
            <person name="Copetti D."/>
            <person name="Mohd Noor M.I."/>
            <person name="Ong R.C."/>
            <person name="Putra M."/>
            <person name="Sireger I.Z."/>
            <person name="Indrioko S."/>
            <person name="Kosugi Y."/>
            <person name="Izuno A."/>
            <person name="Isagi Y."/>
            <person name="Lee S.L."/>
            <person name="Shimizu K.K."/>
        </authorList>
    </citation>
    <scope>NUCLEOTIDE SEQUENCE [LARGE SCALE GENOMIC DNA]</scope>
    <source>
        <strain evidence="1">214</strain>
    </source>
</reference>
<comment type="caution">
    <text evidence="1">The sequence shown here is derived from an EMBL/GenBank/DDBJ whole genome shotgun (WGS) entry which is preliminary data.</text>
</comment>
<name>A0AAV5HLV0_9ROSI</name>
<dbReference type="EMBL" id="BPVZ01000002">
    <property type="protein sequence ID" value="GKU87477.1"/>
    <property type="molecule type" value="Genomic_DNA"/>
</dbReference>
<evidence type="ECO:0000313" key="2">
    <source>
        <dbReference type="Proteomes" id="UP001054252"/>
    </source>
</evidence>
<evidence type="ECO:0000313" key="1">
    <source>
        <dbReference type="EMBL" id="GKU87477.1"/>
    </source>
</evidence>
<organism evidence="1 2">
    <name type="scientific">Rubroshorea leprosula</name>
    <dbReference type="NCBI Taxonomy" id="152421"/>
    <lineage>
        <taxon>Eukaryota</taxon>
        <taxon>Viridiplantae</taxon>
        <taxon>Streptophyta</taxon>
        <taxon>Embryophyta</taxon>
        <taxon>Tracheophyta</taxon>
        <taxon>Spermatophyta</taxon>
        <taxon>Magnoliopsida</taxon>
        <taxon>eudicotyledons</taxon>
        <taxon>Gunneridae</taxon>
        <taxon>Pentapetalae</taxon>
        <taxon>rosids</taxon>
        <taxon>malvids</taxon>
        <taxon>Malvales</taxon>
        <taxon>Dipterocarpaceae</taxon>
        <taxon>Rubroshorea</taxon>
    </lineage>
</organism>
<dbReference type="AlphaFoldDB" id="A0AAV5HLV0"/>
<keyword evidence="2" id="KW-1185">Reference proteome</keyword>
<gene>
    <name evidence="1" type="ORF">SLEP1_g1870</name>
</gene>
<accession>A0AAV5HLV0</accession>
<proteinExistence type="predicted"/>
<protein>
    <submittedName>
        <fullName evidence="1">Uncharacterized protein</fullName>
    </submittedName>
</protein>
<sequence>MQPNYGLLSLHLKLLDSGFKSIIPVRDSLNCAFNSATTYRLAG</sequence>
<dbReference type="Proteomes" id="UP001054252">
    <property type="component" value="Unassembled WGS sequence"/>
</dbReference>